<name>A0ABS3P2L4_9BACI</name>
<keyword evidence="2" id="KW-1185">Reference proteome</keyword>
<comment type="caution">
    <text evidence="1">The sequence shown here is derived from an EMBL/GenBank/DDBJ whole genome shotgun (WGS) entry which is preliminary data.</text>
</comment>
<evidence type="ECO:0000313" key="2">
    <source>
        <dbReference type="Proteomes" id="UP000677611"/>
    </source>
</evidence>
<protein>
    <submittedName>
        <fullName evidence="1">Uncharacterized protein</fullName>
    </submittedName>
</protein>
<accession>A0ABS3P2L4</accession>
<dbReference type="Proteomes" id="UP000677611">
    <property type="component" value="Unassembled WGS sequence"/>
</dbReference>
<evidence type="ECO:0000313" key="1">
    <source>
        <dbReference type="EMBL" id="MBO1627443.1"/>
    </source>
</evidence>
<proteinExistence type="predicted"/>
<dbReference type="EMBL" id="JAGDQJ010000024">
    <property type="protein sequence ID" value="MBO1627443.1"/>
    <property type="molecule type" value="Genomic_DNA"/>
</dbReference>
<dbReference type="RefSeq" id="WP_208018769.1">
    <property type="nucleotide sequence ID" value="NZ_JAGDQJ010000024.1"/>
</dbReference>
<reference evidence="1 2" key="1">
    <citation type="submission" date="2021-03" db="EMBL/GenBank/DDBJ databases">
        <title>Identification of novel Bacillus strains.</title>
        <authorList>
            <person name="Xiao Z."/>
            <person name="Li Y."/>
            <person name="Shen J."/>
        </authorList>
    </citation>
    <scope>NUCLEOTIDE SEQUENCE [LARGE SCALE GENOMIC DNA]</scope>
    <source>
        <strain evidence="1 2">SY8</strain>
    </source>
</reference>
<gene>
    <name evidence="1" type="ORF">J4P90_19855</name>
</gene>
<sequence length="84" mass="9361">MVVGVIEKGGKAFLDVAKKVPSKVKEGVSFVASKTKSLVDKVGDLWNKGKTKVKNDFIEVDKAFRYGMKKWESMCRNLVKALLL</sequence>
<organism evidence="1 2">
    <name type="scientific">Bacillus arachidis</name>
    <dbReference type="NCBI Taxonomy" id="2819290"/>
    <lineage>
        <taxon>Bacteria</taxon>
        <taxon>Bacillati</taxon>
        <taxon>Bacillota</taxon>
        <taxon>Bacilli</taxon>
        <taxon>Bacillales</taxon>
        <taxon>Bacillaceae</taxon>
        <taxon>Bacillus</taxon>
    </lineage>
</organism>